<reference evidence="2 3" key="1">
    <citation type="submission" date="2012-12" db="EMBL/GenBank/DDBJ databases">
        <title>The Genome Sequence of Bacillus cereus VD196.</title>
        <authorList>
            <consortium name="The Broad Institute Genome Sequencing Platform"/>
            <consortium name="The Broad Institute Genome Sequencing Center for Infectious Disease"/>
            <person name="Feldgarden M."/>
            <person name="Van der Auwera G.A."/>
            <person name="Mahillon J."/>
            <person name="Duprez V."/>
            <person name="Timmery S."/>
            <person name="Mattelet C."/>
            <person name="Dierick K."/>
            <person name="Sun M."/>
            <person name="Yu Z."/>
            <person name="Zhu L."/>
            <person name="Hu X."/>
            <person name="Shank E.B."/>
            <person name="Swiecicka I."/>
            <person name="Hansen B.M."/>
            <person name="Andrup L."/>
            <person name="Walker B."/>
            <person name="Young S.K."/>
            <person name="Zeng Q."/>
            <person name="Gargeya S."/>
            <person name="Fitzgerald M."/>
            <person name="Haas B."/>
            <person name="Abouelleil A."/>
            <person name="Alvarado L."/>
            <person name="Arachchi H.M."/>
            <person name="Berlin A.M."/>
            <person name="Chapman S.B."/>
            <person name="Dewar J."/>
            <person name="Goldberg J."/>
            <person name="Griggs A."/>
            <person name="Gujja S."/>
            <person name="Hansen M."/>
            <person name="Howarth C."/>
            <person name="Imamovic A."/>
            <person name="Larimer J."/>
            <person name="McCowan C."/>
            <person name="Murphy C."/>
            <person name="Neiman D."/>
            <person name="Pearson M."/>
            <person name="Priest M."/>
            <person name="Roberts A."/>
            <person name="Saif S."/>
            <person name="Shea T."/>
            <person name="Sisk P."/>
            <person name="Sykes S."/>
            <person name="Wortman J."/>
            <person name="Nusbaum C."/>
            <person name="Birren B."/>
        </authorList>
    </citation>
    <scope>NUCLEOTIDE SEQUENCE [LARGE SCALE GENOMIC DNA]</scope>
    <source>
        <strain evidence="2 3">VD196</strain>
    </source>
</reference>
<dbReference type="RefSeq" id="WP_000554496.1">
    <property type="nucleotide sequence ID" value="NZ_KB976255.1"/>
</dbReference>
<comment type="caution">
    <text evidence="2">The sequence shown here is derived from an EMBL/GenBank/DDBJ whole genome shotgun (WGS) entry which is preliminary data.</text>
</comment>
<dbReference type="PANTHER" id="PTHR44068">
    <property type="entry name" value="ZGC:194242"/>
    <property type="match status" value="1"/>
</dbReference>
<evidence type="ECO:0000313" key="2">
    <source>
        <dbReference type="EMBL" id="EOO57283.1"/>
    </source>
</evidence>
<dbReference type="CDD" id="cd02440">
    <property type="entry name" value="AdoMet_MTases"/>
    <property type="match status" value="1"/>
</dbReference>
<proteinExistence type="predicted"/>
<dbReference type="InterPro" id="IPR029063">
    <property type="entry name" value="SAM-dependent_MTases_sf"/>
</dbReference>
<accession>A0A9W5V5J7</accession>
<sequence>MHRENMQSASSMSYVDLLSYIDEVNRCPGGKRTINKIISKALLPEQAQVLEIGSNTGFTSIEIAKFKNCKVQGIDVNPQAVEKAKILLSKEHPSIQERVSFHVGDAANIPFADSQFDLVITGGANTFIPETDREKALSEYKRVLKPYGMLSVTNLFYNKPVPGKILLDLKDVLGFEIKPWTKFYWLDLLLKSGLELYVYEETEMQRRSEEVLQKYTESLISDSKTLANLSPELQKEFKQRWLEIMTVFNENHHYLSFMTVLFRNQYIAEQQELFLEKGAIDPWNLEGPKMWEDKKL</sequence>
<dbReference type="Pfam" id="PF13649">
    <property type="entry name" value="Methyltransf_25"/>
    <property type="match status" value="1"/>
</dbReference>
<evidence type="ECO:0000313" key="3">
    <source>
        <dbReference type="Proteomes" id="UP000014023"/>
    </source>
</evidence>
<gene>
    <name evidence="2" type="ORF">IKE_06367</name>
</gene>
<dbReference type="EMBL" id="AHFL01000099">
    <property type="protein sequence ID" value="EOO57283.1"/>
    <property type="molecule type" value="Genomic_DNA"/>
</dbReference>
<dbReference type="Proteomes" id="UP000014023">
    <property type="component" value="Unassembled WGS sequence"/>
</dbReference>
<dbReference type="AlphaFoldDB" id="A0A9W5V5J7"/>
<evidence type="ECO:0000259" key="1">
    <source>
        <dbReference type="Pfam" id="PF13649"/>
    </source>
</evidence>
<feature type="domain" description="Methyltransferase" evidence="1">
    <location>
        <begin position="49"/>
        <end position="148"/>
    </location>
</feature>
<dbReference type="PANTHER" id="PTHR44068:SF11">
    <property type="entry name" value="GERANYL DIPHOSPHATE 2-C-METHYLTRANSFERASE"/>
    <property type="match status" value="1"/>
</dbReference>
<dbReference type="InterPro" id="IPR050447">
    <property type="entry name" value="Erg6_SMT_methyltransf"/>
</dbReference>
<dbReference type="InterPro" id="IPR041698">
    <property type="entry name" value="Methyltransf_25"/>
</dbReference>
<organism evidence="2 3">
    <name type="scientific">Bacillus cereus VD196</name>
    <dbReference type="NCBI Taxonomy" id="1053243"/>
    <lineage>
        <taxon>Bacteria</taxon>
        <taxon>Bacillati</taxon>
        <taxon>Bacillota</taxon>
        <taxon>Bacilli</taxon>
        <taxon>Bacillales</taxon>
        <taxon>Bacillaceae</taxon>
        <taxon>Bacillus</taxon>
        <taxon>Bacillus cereus group</taxon>
    </lineage>
</organism>
<dbReference type="SUPFAM" id="SSF53335">
    <property type="entry name" value="S-adenosyl-L-methionine-dependent methyltransferases"/>
    <property type="match status" value="1"/>
</dbReference>
<dbReference type="Gene3D" id="3.40.50.150">
    <property type="entry name" value="Vaccinia Virus protein VP39"/>
    <property type="match status" value="1"/>
</dbReference>
<name>A0A9W5V5J7_BACCE</name>
<protein>
    <recommendedName>
        <fullName evidence="1">Methyltransferase domain-containing protein</fullName>
    </recommendedName>
</protein>